<feature type="region of interest" description="Disordered" evidence="1">
    <location>
        <begin position="242"/>
        <end position="284"/>
    </location>
</feature>
<keyword evidence="3" id="KW-1185">Reference proteome</keyword>
<evidence type="ECO:0000256" key="1">
    <source>
        <dbReference type="SAM" id="MobiDB-lite"/>
    </source>
</evidence>
<feature type="compositionally biased region" description="Basic residues" evidence="1">
    <location>
        <begin position="308"/>
        <end position="342"/>
    </location>
</feature>
<feature type="compositionally biased region" description="Polar residues" evidence="1">
    <location>
        <begin position="343"/>
        <end position="352"/>
    </location>
</feature>
<dbReference type="Proteomes" id="UP000192639">
    <property type="component" value="Unassembled WGS sequence"/>
</dbReference>
<proteinExistence type="predicted"/>
<accession>A0A1Y1S8Q2</accession>
<gene>
    <name evidence="2" type="ORF">ECANGB1_2076</name>
</gene>
<sequence length="352" mass="40852">MIQCGEDADYSIVKAEYDSLTDYKTLRPSKKYLENLLIFPDVTWDNDEAKIETIYINNGDGSIQSKEIAFDDDYTMRDKIHSIIVDLVTNCNPNEKESKKNILKFYMSGKVTEDELRATIEELKEQAEISKAEGYFLDHLLYEETIKVTTKMVSDCKLKGEERLEKLKKHVQKLPCALTFTCRNNVNVTTAYVYFVFAIGDKRMKSEIIKVKRIDSEKQIIQDLEEYAVKIPKEITEIRKEESDAEVIDADESKADQLKADESDVNAEESNAQESGVDGSKADELNAQVIDVEELKAEKLKAKEARKERRKQRKKKENKRKQEKKKKESKRKQEKKKQRTKNQIRIPQSKSQ</sequence>
<comment type="caution">
    <text evidence="2">The sequence shown here is derived from an EMBL/GenBank/DDBJ whole genome shotgun (WGS) entry which is preliminary data.</text>
</comment>
<reference evidence="2 3" key="1">
    <citation type="journal article" date="2017" name="Environ. Microbiol.">
        <title>Decay of the glycolytic pathway and adaptation to intranuclear parasitism within Enterocytozoonidae microsporidia.</title>
        <authorList>
            <person name="Wiredu Boakye D."/>
            <person name="Jaroenlak P."/>
            <person name="Prachumwat A."/>
            <person name="Williams T.A."/>
            <person name="Bateman K.S."/>
            <person name="Itsathitphaisarn O."/>
            <person name="Sritunyalucksana K."/>
            <person name="Paszkiewicz K.H."/>
            <person name="Moore K.A."/>
            <person name="Stentiford G.D."/>
            <person name="Williams B.A."/>
        </authorList>
    </citation>
    <scope>NUCLEOTIDE SEQUENCE [LARGE SCALE GENOMIC DNA]</scope>
    <source>
        <strain evidence="2 3">GB1</strain>
    </source>
</reference>
<dbReference type="EMBL" id="LWDP01000007">
    <property type="protein sequence ID" value="ORD94851.1"/>
    <property type="molecule type" value="Genomic_DNA"/>
</dbReference>
<evidence type="ECO:0000313" key="2">
    <source>
        <dbReference type="EMBL" id="ORD94851.1"/>
    </source>
</evidence>
<dbReference type="AlphaFoldDB" id="A0A1Y1S8Q2"/>
<name>A0A1Y1S8Q2_9MICR</name>
<organism evidence="2 3">
    <name type="scientific">Enterospora canceri</name>
    <dbReference type="NCBI Taxonomy" id="1081671"/>
    <lineage>
        <taxon>Eukaryota</taxon>
        <taxon>Fungi</taxon>
        <taxon>Fungi incertae sedis</taxon>
        <taxon>Microsporidia</taxon>
        <taxon>Enterocytozoonidae</taxon>
        <taxon>Enterospora</taxon>
    </lineage>
</organism>
<feature type="compositionally biased region" description="Basic and acidic residues" evidence="1">
    <location>
        <begin position="251"/>
        <end position="262"/>
    </location>
</feature>
<feature type="region of interest" description="Disordered" evidence="1">
    <location>
        <begin position="300"/>
        <end position="352"/>
    </location>
</feature>
<protein>
    <submittedName>
        <fullName evidence="2">Uncharacterized protein</fullName>
    </submittedName>
</protein>
<dbReference type="VEuPathDB" id="MicrosporidiaDB:ECANGB1_2076"/>
<evidence type="ECO:0000313" key="3">
    <source>
        <dbReference type="Proteomes" id="UP000192639"/>
    </source>
</evidence>